<dbReference type="EMBL" id="JBHUIW010000018">
    <property type="protein sequence ID" value="MFD2183607.1"/>
    <property type="molecule type" value="Genomic_DNA"/>
</dbReference>
<proteinExistence type="predicted"/>
<dbReference type="InterPro" id="IPR009387">
    <property type="entry name" value="HigB-2"/>
</dbReference>
<comment type="caution">
    <text evidence="1">The sequence shown here is derived from an EMBL/GenBank/DDBJ whole genome shotgun (WGS) entry which is preliminary data.</text>
</comment>
<organism evidence="1 2">
    <name type="scientific">Rhodoplanes azumiensis</name>
    <dbReference type="NCBI Taxonomy" id="1897628"/>
    <lineage>
        <taxon>Bacteria</taxon>
        <taxon>Pseudomonadati</taxon>
        <taxon>Pseudomonadota</taxon>
        <taxon>Alphaproteobacteria</taxon>
        <taxon>Hyphomicrobiales</taxon>
        <taxon>Nitrobacteraceae</taxon>
        <taxon>Rhodoplanes</taxon>
    </lineage>
</organism>
<dbReference type="Pfam" id="PF06296">
    <property type="entry name" value="RelE"/>
    <property type="match status" value="1"/>
</dbReference>
<evidence type="ECO:0000313" key="1">
    <source>
        <dbReference type="EMBL" id="MFD2183607.1"/>
    </source>
</evidence>
<accession>A0ABW5ANF9</accession>
<sequence>MTRPLHVVAEMPQFIRDAEAVGLSDDERRAIVDTIAADPLRGDEIRGSGGVRKVRIAGRGKGKSGGYRVVTAYFGSDAPVYLIAVLSKGERANFSAAEVAAFKQWTAEIARSWRRRRT</sequence>
<keyword evidence="2" id="KW-1185">Reference proteome</keyword>
<name>A0ABW5ANF9_9BRAD</name>
<reference evidence="2" key="1">
    <citation type="journal article" date="2019" name="Int. J. Syst. Evol. Microbiol.">
        <title>The Global Catalogue of Microorganisms (GCM) 10K type strain sequencing project: providing services to taxonomists for standard genome sequencing and annotation.</title>
        <authorList>
            <consortium name="The Broad Institute Genomics Platform"/>
            <consortium name="The Broad Institute Genome Sequencing Center for Infectious Disease"/>
            <person name="Wu L."/>
            <person name="Ma J."/>
        </authorList>
    </citation>
    <scope>NUCLEOTIDE SEQUENCE [LARGE SCALE GENOMIC DNA]</scope>
    <source>
        <strain evidence="2">CGMCC 1.6774</strain>
    </source>
</reference>
<evidence type="ECO:0000313" key="2">
    <source>
        <dbReference type="Proteomes" id="UP001597314"/>
    </source>
</evidence>
<gene>
    <name evidence="1" type="ORF">ACFSOX_15735</name>
</gene>
<dbReference type="Proteomes" id="UP001597314">
    <property type="component" value="Unassembled WGS sequence"/>
</dbReference>
<dbReference type="RefSeq" id="WP_378478762.1">
    <property type="nucleotide sequence ID" value="NZ_JBHUIW010000018.1"/>
</dbReference>
<protein>
    <submittedName>
        <fullName evidence="1">Type II toxin-antitoxin system RelE/ParE family toxin</fullName>
    </submittedName>
</protein>
<dbReference type="PIRSF" id="PIRSF039032">
    <property type="entry name" value="HigB-2"/>
    <property type="match status" value="1"/>
</dbReference>